<organism evidence="9 10">
    <name type="scientific">Sphagnum troendelagicum</name>
    <dbReference type="NCBI Taxonomy" id="128251"/>
    <lineage>
        <taxon>Eukaryota</taxon>
        <taxon>Viridiplantae</taxon>
        <taxon>Streptophyta</taxon>
        <taxon>Embryophyta</taxon>
        <taxon>Bryophyta</taxon>
        <taxon>Sphagnophytina</taxon>
        <taxon>Sphagnopsida</taxon>
        <taxon>Sphagnales</taxon>
        <taxon>Sphagnaceae</taxon>
        <taxon>Sphagnum</taxon>
    </lineage>
</organism>
<feature type="transmembrane region" description="Helical" evidence="7">
    <location>
        <begin position="136"/>
        <end position="154"/>
    </location>
</feature>
<comment type="similarity">
    <text evidence="2">Belongs to the major facilitator superfamily. Sugar transporter (TC 2.A.1.1) family.</text>
</comment>
<feature type="transmembrane region" description="Helical" evidence="7">
    <location>
        <begin position="103"/>
        <end position="124"/>
    </location>
</feature>
<keyword evidence="10" id="KW-1185">Reference proteome</keyword>
<dbReference type="EMBL" id="OZ019905">
    <property type="protein sequence ID" value="CAK9202328.1"/>
    <property type="molecule type" value="Genomic_DNA"/>
</dbReference>
<feature type="transmembrane region" description="Helical" evidence="7">
    <location>
        <begin position="78"/>
        <end position="97"/>
    </location>
</feature>
<name>A0ABP0TQ90_9BRYO</name>
<feature type="transmembrane region" description="Helical" evidence="7">
    <location>
        <begin position="621"/>
        <end position="643"/>
    </location>
</feature>
<feature type="transmembrane region" description="Helical" evidence="7">
    <location>
        <begin position="592"/>
        <end position="612"/>
    </location>
</feature>
<dbReference type="Proteomes" id="UP001497512">
    <property type="component" value="Chromosome 13"/>
</dbReference>
<reference evidence="9" key="1">
    <citation type="submission" date="2024-02" db="EMBL/GenBank/DDBJ databases">
        <authorList>
            <consortium name="ELIXIR-Norway"/>
            <consortium name="Elixir Norway"/>
        </authorList>
    </citation>
    <scope>NUCLEOTIDE SEQUENCE</scope>
</reference>
<keyword evidence="6 7" id="KW-0472">Membrane</keyword>
<dbReference type="PANTHER" id="PTHR48020">
    <property type="entry name" value="PROTON MYO-INOSITOL COTRANSPORTER"/>
    <property type="match status" value="1"/>
</dbReference>
<feature type="transmembrane region" description="Helical" evidence="7">
    <location>
        <begin position="714"/>
        <end position="736"/>
    </location>
</feature>
<feature type="transmembrane region" description="Helical" evidence="7">
    <location>
        <begin position="687"/>
        <end position="708"/>
    </location>
</feature>
<dbReference type="InterPro" id="IPR036259">
    <property type="entry name" value="MFS_trans_sf"/>
</dbReference>
<dbReference type="Pfam" id="PF00083">
    <property type="entry name" value="Sugar_tr"/>
    <property type="match status" value="2"/>
</dbReference>
<evidence type="ECO:0000256" key="2">
    <source>
        <dbReference type="ARBA" id="ARBA00010992"/>
    </source>
</evidence>
<dbReference type="Gene3D" id="1.20.1250.20">
    <property type="entry name" value="MFS general substrate transporter like domains"/>
    <property type="match status" value="2"/>
</dbReference>
<feature type="transmembrane region" description="Helical" evidence="7">
    <location>
        <begin position="544"/>
        <end position="566"/>
    </location>
</feature>
<keyword evidence="3" id="KW-0813">Transport</keyword>
<evidence type="ECO:0000256" key="1">
    <source>
        <dbReference type="ARBA" id="ARBA00004141"/>
    </source>
</evidence>
<evidence type="ECO:0000313" key="10">
    <source>
        <dbReference type="Proteomes" id="UP001497512"/>
    </source>
</evidence>
<dbReference type="SUPFAM" id="SSF103473">
    <property type="entry name" value="MFS general substrate transporter"/>
    <property type="match status" value="1"/>
</dbReference>
<sequence>MGIFKGARAVATAAAVGNLLQGWDNAAVAGALLYIRPEYKLEGTPATEGFVVAAALIGAVASVIVAGPAADWLGRRTMLCISGLLFSLAAAVMAWAPTVNALIVGRLLVGYAIGLAATVAPILISESSPAEIRGQLATLPQLMGSLGLVLAYAMNFALSLQPDPDWRIMLGSLFVPSLVYVILGIFVLPESPRWLVSKGRMLDAKLVLQNLRGQEDVSAELALLVEGLGVVHEAHLEEWLVKPAEKVLADGELHFEEGQFELYGPDETMAWVATTINDETGSYQHHHGLHRTLSADLVHNVPLIDPMVTLLGSIQNNVDPFFIPSHDNNNSEDDHHKLHDHWDEEAPETPRFRNSGYHSDTEIGTMAAADMDDDDQLRSPLLTQSNYGSGRYNNIHPVQFSRHDSHDRLANFFSPHLSRAGSRRSTIHDSAVPDILGSVGIGGGWQLAWQKTGEGEEGALKRVFLKSEGGDMSHYNSTISLPGVTGNFLADNDTFQAAVLVTKSSFDQELFNEHAVGPAVVHPVEHVTQGPPWSNLLEGGVQRALIVGVGIQILQQFSGINAIFYFTPQILMQAGTGDLLASMGIDEESSSILASGVMCLPMLPCVVVAMWLMDISGRRQLLLATIPVLAISLVMLVLVNMFLAAGLLAAAISFTCVTLFICSFVTGFGPIPNILCSEIFPTSVRGLCIGICAAAMWTSNVIVTYSFPLITEKLGLQGVFGLFAVVSIVSWIFVFLKVPETKGFPLEVISEFFAVAPLKKEERKSTAYKVLHQ</sequence>
<feature type="domain" description="Major facilitator superfamily (MFS) profile" evidence="8">
    <location>
        <begin position="10"/>
        <end position="742"/>
    </location>
</feature>
<evidence type="ECO:0000259" key="8">
    <source>
        <dbReference type="PROSITE" id="PS50850"/>
    </source>
</evidence>
<gene>
    <name evidence="9" type="ORF">CSSPTR1EN2_LOCUS6352</name>
</gene>
<dbReference type="InterPro" id="IPR005829">
    <property type="entry name" value="Sugar_transporter_CS"/>
</dbReference>
<evidence type="ECO:0000313" key="9">
    <source>
        <dbReference type="EMBL" id="CAK9202328.1"/>
    </source>
</evidence>
<evidence type="ECO:0000256" key="4">
    <source>
        <dbReference type="ARBA" id="ARBA00022692"/>
    </source>
</evidence>
<dbReference type="InterPro" id="IPR005828">
    <property type="entry name" value="MFS_sugar_transport-like"/>
</dbReference>
<feature type="transmembrane region" description="Helical" evidence="7">
    <location>
        <begin position="166"/>
        <end position="188"/>
    </location>
</feature>
<feature type="transmembrane region" description="Helical" evidence="7">
    <location>
        <begin position="46"/>
        <end position="66"/>
    </location>
</feature>
<comment type="subcellular location">
    <subcellularLocation>
        <location evidence="1">Membrane</location>
        <topology evidence="1">Multi-pass membrane protein</topology>
    </subcellularLocation>
</comment>
<evidence type="ECO:0000256" key="6">
    <source>
        <dbReference type="ARBA" id="ARBA00023136"/>
    </source>
</evidence>
<proteinExistence type="inferred from homology"/>
<evidence type="ECO:0000256" key="7">
    <source>
        <dbReference type="SAM" id="Phobius"/>
    </source>
</evidence>
<dbReference type="PRINTS" id="PR00171">
    <property type="entry name" value="SUGRTRNSPORT"/>
</dbReference>
<dbReference type="PROSITE" id="PS00216">
    <property type="entry name" value="SUGAR_TRANSPORT_1"/>
    <property type="match status" value="1"/>
</dbReference>
<dbReference type="PROSITE" id="PS50850">
    <property type="entry name" value="MFS"/>
    <property type="match status" value="1"/>
</dbReference>
<dbReference type="InterPro" id="IPR050814">
    <property type="entry name" value="Myo-inositol_Transporter"/>
</dbReference>
<evidence type="ECO:0000256" key="5">
    <source>
        <dbReference type="ARBA" id="ARBA00022989"/>
    </source>
</evidence>
<keyword evidence="4 7" id="KW-0812">Transmembrane</keyword>
<evidence type="ECO:0000256" key="3">
    <source>
        <dbReference type="ARBA" id="ARBA00022448"/>
    </source>
</evidence>
<protein>
    <recommendedName>
        <fullName evidence="8">Major facilitator superfamily (MFS) profile domain-containing protein</fullName>
    </recommendedName>
</protein>
<dbReference type="PANTHER" id="PTHR48020:SF35">
    <property type="entry name" value="SUGAR TRANSPORTER"/>
    <property type="match status" value="1"/>
</dbReference>
<keyword evidence="5 7" id="KW-1133">Transmembrane helix</keyword>
<dbReference type="InterPro" id="IPR003663">
    <property type="entry name" value="Sugar/inositol_transpt"/>
</dbReference>
<accession>A0ABP0TQ90</accession>
<feature type="transmembrane region" description="Helical" evidence="7">
    <location>
        <begin position="649"/>
        <end position="675"/>
    </location>
</feature>
<dbReference type="InterPro" id="IPR020846">
    <property type="entry name" value="MFS_dom"/>
</dbReference>